<dbReference type="InterPro" id="IPR045016">
    <property type="entry name" value="NhaD-like"/>
</dbReference>
<feature type="transmembrane region" description="Helical" evidence="11">
    <location>
        <begin position="249"/>
        <end position="267"/>
    </location>
</feature>
<evidence type="ECO:0000259" key="12">
    <source>
        <dbReference type="Pfam" id="PF03600"/>
    </source>
</evidence>
<keyword evidence="7" id="KW-0406">Ion transport</keyword>
<feature type="transmembrane region" description="Helical" evidence="11">
    <location>
        <begin position="6"/>
        <end position="23"/>
    </location>
</feature>
<keyword evidence="4 11" id="KW-0812">Transmembrane</keyword>
<feature type="transmembrane region" description="Helical" evidence="11">
    <location>
        <begin position="288"/>
        <end position="310"/>
    </location>
</feature>
<sequence>MVTGIILSLVAIAFLLIVIEDIIHVNKAKTTLFFGTLCWIIAFISPINGQTPETIQHQLDDNILEIATLWLFLMSAMTFVAYLNSKGFIQNLVHKAMPKQISERKLMFLIGISAFIFSSISDNITATLISLAVVLSLKLEAKKRIKYATLIIFSVNSGGVSLITGDVTTLMIFLADKVTIGHLLLLVVPSAISVMALAGMLSFNMNGTLYFESEKQRRIEKTDITIAVIFLSTITATLVLSVMYNVPPVLTFLFGLSFMFLVAQFLMRKKDVNKKIIDYIREIEYDTLLFFVGVLLLVGAMKEVGVLNQFTHLYEILAPEYANYLMGILSAAVDNVPLTAALLKADIAMDPRQWLAFTYATGVGGSMLIIGSAAGIIAMSKIKELTFLSYLKMSLYLLIAYTIGYSGAYLAGFLMPVL</sequence>
<evidence type="ECO:0000256" key="10">
    <source>
        <dbReference type="ARBA" id="ARBA00025753"/>
    </source>
</evidence>
<dbReference type="OrthoDB" id="9772058at2"/>
<evidence type="ECO:0000256" key="11">
    <source>
        <dbReference type="SAM" id="Phobius"/>
    </source>
</evidence>
<accession>A0A1I1KTK6</accession>
<dbReference type="STRING" id="1123010.SAMN02745724_02154"/>
<keyword evidence="6" id="KW-0915">Sodium</keyword>
<dbReference type="GO" id="GO:0015297">
    <property type="term" value="F:antiporter activity"/>
    <property type="evidence" value="ECO:0007669"/>
    <property type="project" value="UniProtKB-KW"/>
</dbReference>
<dbReference type="GO" id="GO:0016020">
    <property type="term" value="C:membrane"/>
    <property type="evidence" value="ECO:0007669"/>
    <property type="project" value="UniProtKB-SubCell"/>
</dbReference>
<dbReference type="EMBL" id="FOLO01000014">
    <property type="protein sequence ID" value="SFC63955.1"/>
    <property type="molecule type" value="Genomic_DNA"/>
</dbReference>
<keyword evidence="8 11" id="KW-0472">Membrane</keyword>
<comment type="subcellular location">
    <subcellularLocation>
        <location evidence="1">Membrane</location>
        <topology evidence="1">Multi-pass membrane protein</topology>
    </subcellularLocation>
</comment>
<dbReference type="AlphaFoldDB" id="A0A1I1KTK6"/>
<feature type="transmembrane region" description="Helical" evidence="11">
    <location>
        <begin position="355"/>
        <end position="378"/>
    </location>
</feature>
<evidence type="ECO:0000256" key="6">
    <source>
        <dbReference type="ARBA" id="ARBA00023053"/>
    </source>
</evidence>
<dbReference type="Pfam" id="PF03600">
    <property type="entry name" value="CitMHS"/>
    <property type="match status" value="1"/>
</dbReference>
<evidence type="ECO:0000256" key="2">
    <source>
        <dbReference type="ARBA" id="ARBA00022448"/>
    </source>
</evidence>
<evidence type="ECO:0000256" key="3">
    <source>
        <dbReference type="ARBA" id="ARBA00022449"/>
    </source>
</evidence>
<dbReference type="PANTHER" id="PTHR43269">
    <property type="entry name" value="SODIUM/PROTON ANTIPORTER 1-RELATED"/>
    <property type="match status" value="1"/>
</dbReference>
<feature type="transmembrane region" description="Helical" evidence="11">
    <location>
        <begin position="67"/>
        <end position="85"/>
    </location>
</feature>
<feature type="transmembrane region" description="Helical" evidence="11">
    <location>
        <begin position="106"/>
        <end position="135"/>
    </location>
</feature>
<keyword evidence="5 11" id="KW-1133">Transmembrane helix</keyword>
<reference evidence="13 14" key="1">
    <citation type="submission" date="2016-10" db="EMBL/GenBank/DDBJ databases">
        <authorList>
            <person name="de Groot N.N."/>
        </authorList>
    </citation>
    <scope>NUCLEOTIDE SEQUENCE [LARGE SCALE GENOMIC DNA]</scope>
    <source>
        <strain evidence="13 14">DSM 6059</strain>
    </source>
</reference>
<evidence type="ECO:0000313" key="13">
    <source>
        <dbReference type="EMBL" id="SFC63955.1"/>
    </source>
</evidence>
<evidence type="ECO:0000256" key="5">
    <source>
        <dbReference type="ARBA" id="ARBA00022989"/>
    </source>
</evidence>
<feature type="domain" description="Citrate transporter-like" evidence="12">
    <location>
        <begin position="15"/>
        <end position="362"/>
    </location>
</feature>
<feature type="transmembrane region" description="Helical" evidence="11">
    <location>
        <begin position="224"/>
        <end position="243"/>
    </location>
</feature>
<protein>
    <submittedName>
        <fullName evidence="13">Sodium/proton antiporter, NhaD family</fullName>
    </submittedName>
</protein>
<dbReference type="NCBIfam" id="NF038006">
    <property type="entry name" value="NhaD_1"/>
    <property type="match status" value="2"/>
</dbReference>
<keyword evidence="9" id="KW-0739">Sodium transport</keyword>
<evidence type="ECO:0000256" key="8">
    <source>
        <dbReference type="ARBA" id="ARBA00023136"/>
    </source>
</evidence>
<dbReference type="GO" id="GO:0006814">
    <property type="term" value="P:sodium ion transport"/>
    <property type="evidence" value="ECO:0007669"/>
    <property type="project" value="UniProtKB-KW"/>
</dbReference>
<feature type="transmembrane region" description="Helical" evidence="11">
    <location>
        <begin position="398"/>
        <end position="417"/>
    </location>
</feature>
<dbReference type="Proteomes" id="UP000198862">
    <property type="component" value="Unassembled WGS sequence"/>
</dbReference>
<organism evidence="13 14">
    <name type="scientific">Pseudoalteromonas denitrificans DSM 6059</name>
    <dbReference type="NCBI Taxonomy" id="1123010"/>
    <lineage>
        <taxon>Bacteria</taxon>
        <taxon>Pseudomonadati</taxon>
        <taxon>Pseudomonadota</taxon>
        <taxon>Gammaproteobacteria</taxon>
        <taxon>Alteromonadales</taxon>
        <taxon>Pseudoalteromonadaceae</taxon>
        <taxon>Pseudoalteromonas</taxon>
    </lineage>
</organism>
<keyword evidence="14" id="KW-1185">Reference proteome</keyword>
<dbReference type="PANTHER" id="PTHR43269:SF2">
    <property type="entry name" value="SODIUM_PROTON ANTIPORTER 1-RELATED"/>
    <property type="match status" value="1"/>
</dbReference>
<evidence type="ECO:0000256" key="4">
    <source>
        <dbReference type="ARBA" id="ARBA00022692"/>
    </source>
</evidence>
<feature type="transmembrane region" description="Helical" evidence="11">
    <location>
        <begin position="180"/>
        <end position="203"/>
    </location>
</feature>
<dbReference type="InterPro" id="IPR004680">
    <property type="entry name" value="Cit_transptr-like_dom"/>
</dbReference>
<keyword evidence="3" id="KW-0050">Antiport</keyword>
<comment type="similarity">
    <text evidence="10">Belongs to the NhaD Na(+)/H(+) (TC 2.A.62) antiporter family.</text>
</comment>
<keyword evidence="2" id="KW-0813">Transport</keyword>
<name>A0A1I1KTK6_9GAMM</name>
<evidence type="ECO:0000313" key="14">
    <source>
        <dbReference type="Proteomes" id="UP000198862"/>
    </source>
</evidence>
<evidence type="ECO:0000256" key="7">
    <source>
        <dbReference type="ARBA" id="ARBA00023065"/>
    </source>
</evidence>
<proteinExistence type="inferred from homology"/>
<gene>
    <name evidence="13" type="ORF">SAMN02745724_02154</name>
</gene>
<feature type="transmembrane region" description="Helical" evidence="11">
    <location>
        <begin position="30"/>
        <end position="47"/>
    </location>
</feature>
<evidence type="ECO:0000256" key="1">
    <source>
        <dbReference type="ARBA" id="ARBA00004141"/>
    </source>
</evidence>
<dbReference type="RefSeq" id="WP_091983527.1">
    <property type="nucleotide sequence ID" value="NZ_FOLO01000014.1"/>
</dbReference>
<evidence type="ECO:0000256" key="9">
    <source>
        <dbReference type="ARBA" id="ARBA00023201"/>
    </source>
</evidence>
<feature type="transmembrane region" description="Helical" evidence="11">
    <location>
        <begin position="322"/>
        <end position="343"/>
    </location>
</feature>